<organism evidence="2 3">
    <name type="scientific">Electrophorus voltai</name>
    <dbReference type="NCBI Taxonomy" id="2609070"/>
    <lineage>
        <taxon>Eukaryota</taxon>
        <taxon>Metazoa</taxon>
        <taxon>Chordata</taxon>
        <taxon>Craniata</taxon>
        <taxon>Vertebrata</taxon>
        <taxon>Euteleostomi</taxon>
        <taxon>Actinopterygii</taxon>
        <taxon>Neopterygii</taxon>
        <taxon>Teleostei</taxon>
        <taxon>Ostariophysi</taxon>
        <taxon>Gymnotiformes</taxon>
        <taxon>Gymnotoidei</taxon>
        <taxon>Gymnotidae</taxon>
        <taxon>Electrophorus</taxon>
    </lineage>
</organism>
<sequence length="233" mass="24898">ANGQVERVNQEVGKFLRLYCGQHPETWSAYLAWANLQKKGKPEEGSHPVRARTEGVGRYQGWPGRPSKYAGLYTVTSRVNEMTYKLGLPGHSQASRAFHVSALKPVVVGALTEEGSTSAATPPTLEIGGEPVYRVRALLDSRRIAVPGGLGGIRALRALLGVGLPGVGPRPHRLLPPGAPTEACSLWTGLPTFQEPVSGNLTSCSLCATTISDEPSHLAMPAHFVVDKTYVLN</sequence>
<feature type="domain" description="Tf2-1-like SH3-like" evidence="1">
    <location>
        <begin position="68"/>
        <end position="106"/>
    </location>
</feature>
<protein>
    <recommendedName>
        <fullName evidence="1">Tf2-1-like SH3-like domain-containing protein</fullName>
    </recommendedName>
</protein>
<evidence type="ECO:0000259" key="1">
    <source>
        <dbReference type="Pfam" id="PF24626"/>
    </source>
</evidence>
<proteinExistence type="predicted"/>
<dbReference type="Pfam" id="PF24626">
    <property type="entry name" value="SH3_Tf2-1"/>
    <property type="match status" value="1"/>
</dbReference>
<feature type="non-terminal residue" evidence="2">
    <location>
        <position position="1"/>
    </location>
</feature>
<comment type="caution">
    <text evidence="2">The sequence shown here is derived from an EMBL/GenBank/DDBJ whole genome shotgun (WGS) entry which is preliminary data.</text>
</comment>
<keyword evidence="3" id="KW-1185">Reference proteome</keyword>
<dbReference type="InterPro" id="IPR056924">
    <property type="entry name" value="SH3_Tf2-1"/>
</dbReference>
<gene>
    <name evidence="2" type="ORF">P4O66_016760</name>
</gene>
<dbReference type="AlphaFoldDB" id="A0AAD8YVZ7"/>
<accession>A0AAD8YVZ7</accession>
<reference evidence="2" key="1">
    <citation type="submission" date="2023-03" db="EMBL/GenBank/DDBJ databases">
        <title>Electrophorus voltai genome.</title>
        <authorList>
            <person name="Bian C."/>
        </authorList>
    </citation>
    <scope>NUCLEOTIDE SEQUENCE</scope>
    <source>
        <strain evidence="2">CB-2022</strain>
        <tissue evidence="2">Muscle</tissue>
    </source>
</reference>
<evidence type="ECO:0000313" key="2">
    <source>
        <dbReference type="EMBL" id="KAK1788307.1"/>
    </source>
</evidence>
<name>A0AAD8YVZ7_9TELE</name>
<dbReference type="EMBL" id="JAROKS010000023">
    <property type="protein sequence ID" value="KAK1788307.1"/>
    <property type="molecule type" value="Genomic_DNA"/>
</dbReference>
<dbReference type="Proteomes" id="UP001239994">
    <property type="component" value="Unassembled WGS sequence"/>
</dbReference>
<evidence type="ECO:0000313" key="3">
    <source>
        <dbReference type="Proteomes" id="UP001239994"/>
    </source>
</evidence>